<comment type="caution">
    <text evidence="1">The sequence shown here is derived from an EMBL/GenBank/DDBJ whole genome shotgun (WGS) entry which is preliminary data.</text>
</comment>
<proteinExistence type="predicted"/>
<dbReference type="EMBL" id="SORE01000026">
    <property type="protein sequence ID" value="TDY40248.1"/>
    <property type="molecule type" value="Genomic_DNA"/>
</dbReference>
<dbReference type="RefSeq" id="WP_134196325.1">
    <property type="nucleotide sequence ID" value="NZ_JBHLUW010000031.1"/>
</dbReference>
<evidence type="ECO:0000313" key="2">
    <source>
        <dbReference type="Proteomes" id="UP000295509"/>
    </source>
</evidence>
<evidence type="ECO:0008006" key="3">
    <source>
        <dbReference type="Google" id="ProtNLM"/>
    </source>
</evidence>
<keyword evidence="2" id="KW-1185">Reference proteome</keyword>
<dbReference type="AlphaFoldDB" id="A0A4R8LDB0"/>
<evidence type="ECO:0000313" key="1">
    <source>
        <dbReference type="EMBL" id="TDY40248.1"/>
    </source>
</evidence>
<name>A0A4R8LDB0_9BURK</name>
<gene>
    <name evidence="1" type="ORF">BX592_1261</name>
</gene>
<protein>
    <recommendedName>
        <fullName evidence="3">AraC-like protein</fullName>
    </recommendedName>
</protein>
<reference evidence="1 2" key="1">
    <citation type="submission" date="2019-03" db="EMBL/GenBank/DDBJ databases">
        <title>Genomic Encyclopedia of Type Strains, Phase III (KMG-III): the genomes of soil and plant-associated and newly described type strains.</title>
        <authorList>
            <person name="Whitman W."/>
        </authorList>
    </citation>
    <scope>NUCLEOTIDE SEQUENCE [LARGE SCALE GENOMIC DNA]</scope>
    <source>
        <strain evidence="1 2">LMG 29544</strain>
    </source>
</reference>
<organism evidence="1 2">
    <name type="scientific">Paraburkholderia rhizosphaerae</name>
    <dbReference type="NCBI Taxonomy" id="480658"/>
    <lineage>
        <taxon>Bacteria</taxon>
        <taxon>Pseudomonadati</taxon>
        <taxon>Pseudomonadota</taxon>
        <taxon>Betaproteobacteria</taxon>
        <taxon>Burkholderiales</taxon>
        <taxon>Burkholderiaceae</taxon>
        <taxon>Paraburkholderia</taxon>
    </lineage>
</organism>
<sequence length="112" mass="12067">MLELSSHKILSIIKFNEISHKKITCDSVMEIFGKDVVRVASKKYGSGNTIGGYAIAHLFLVISGRCSIKSGGKSISLHEGLATLVGNGYYEMETPSDSGCDVIVAWLRDGSK</sequence>
<dbReference type="Proteomes" id="UP000295509">
    <property type="component" value="Unassembled WGS sequence"/>
</dbReference>
<accession>A0A4R8LDB0</accession>